<name>A0ABD1P2I2_9LAMI</name>
<feature type="region of interest" description="Disordered" evidence="1">
    <location>
        <begin position="91"/>
        <end position="125"/>
    </location>
</feature>
<dbReference type="EMBL" id="JBFOLJ010000032">
    <property type="protein sequence ID" value="KAL2458088.1"/>
    <property type="molecule type" value="Genomic_DNA"/>
</dbReference>
<accession>A0ABD1P2I2</accession>
<comment type="caution">
    <text evidence="2">The sequence shown here is derived from an EMBL/GenBank/DDBJ whole genome shotgun (WGS) entry which is preliminary data.</text>
</comment>
<sequence length="125" mass="14490">MQYEKTIGRKVAKQAKNDKNVESSNSQSRIVNFMEATTVQALNWNVSIAIFYEDYSKMQRLNWELNIMNKDIPTLSPRRAKYSRLKQDEILTSLNAPEAPQDNPNNDNSNWDYTQPYIPSPPHSP</sequence>
<protein>
    <submittedName>
        <fullName evidence="2">Uncharacterized protein</fullName>
    </submittedName>
</protein>
<feature type="region of interest" description="Disordered" evidence="1">
    <location>
        <begin position="1"/>
        <end position="26"/>
    </location>
</feature>
<reference evidence="3" key="1">
    <citation type="submission" date="2024-07" db="EMBL/GenBank/DDBJ databases">
        <title>Two chromosome-level genome assemblies of Korean endemic species Abeliophyllum distichum and Forsythia ovata (Oleaceae).</title>
        <authorList>
            <person name="Jang H."/>
        </authorList>
    </citation>
    <scope>NUCLEOTIDE SEQUENCE [LARGE SCALE GENOMIC DNA]</scope>
</reference>
<evidence type="ECO:0000313" key="3">
    <source>
        <dbReference type="Proteomes" id="UP001604277"/>
    </source>
</evidence>
<feature type="compositionally biased region" description="Polar residues" evidence="1">
    <location>
        <begin position="102"/>
        <end position="113"/>
    </location>
</feature>
<dbReference type="AlphaFoldDB" id="A0ABD1P2I2"/>
<organism evidence="2 3">
    <name type="scientific">Forsythia ovata</name>
    <dbReference type="NCBI Taxonomy" id="205694"/>
    <lineage>
        <taxon>Eukaryota</taxon>
        <taxon>Viridiplantae</taxon>
        <taxon>Streptophyta</taxon>
        <taxon>Embryophyta</taxon>
        <taxon>Tracheophyta</taxon>
        <taxon>Spermatophyta</taxon>
        <taxon>Magnoliopsida</taxon>
        <taxon>eudicotyledons</taxon>
        <taxon>Gunneridae</taxon>
        <taxon>Pentapetalae</taxon>
        <taxon>asterids</taxon>
        <taxon>lamiids</taxon>
        <taxon>Lamiales</taxon>
        <taxon>Oleaceae</taxon>
        <taxon>Forsythieae</taxon>
        <taxon>Forsythia</taxon>
    </lineage>
</organism>
<proteinExistence type="predicted"/>
<evidence type="ECO:0000313" key="2">
    <source>
        <dbReference type="EMBL" id="KAL2458088.1"/>
    </source>
</evidence>
<gene>
    <name evidence="2" type="ORF">Fot_55946</name>
</gene>
<dbReference type="Proteomes" id="UP001604277">
    <property type="component" value="Unassembled WGS sequence"/>
</dbReference>
<keyword evidence="3" id="KW-1185">Reference proteome</keyword>
<evidence type="ECO:0000256" key="1">
    <source>
        <dbReference type="SAM" id="MobiDB-lite"/>
    </source>
</evidence>